<dbReference type="PANTHER" id="PTHR23139">
    <property type="entry name" value="RNA-BINDING PROTEIN"/>
    <property type="match status" value="1"/>
</dbReference>
<accession>A0A9R1XE35</accession>
<evidence type="ECO:0000256" key="3">
    <source>
        <dbReference type="ARBA" id="ARBA00023187"/>
    </source>
</evidence>
<comment type="caution">
    <text evidence="4">The sequence shown here is derived from an EMBL/GenBank/DDBJ whole genome shotgun (WGS) entry which is preliminary data.</text>
</comment>
<keyword evidence="2" id="KW-0694">RNA-binding</keyword>
<evidence type="ECO:0000313" key="4">
    <source>
        <dbReference type="EMBL" id="KAJ0211030.1"/>
    </source>
</evidence>
<gene>
    <name evidence="4" type="ORF">LSAT_V11C400216160</name>
</gene>
<proteinExistence type="predicted"/>
<dbReference type="GO" id="GO:0006397">
    <property type="term" value="P:mRNA processing"/>
    <property type="evidence" value="ECO:0007669"/>
    <property type="project" value="UniProtKB-KW"/>
</dbReference>
<keyword evidence="5" id="KW-1185">Reference proteome</keyword>
<name>A0A9R1XE35_LACSA</name>
<dbReference type="CDD" id="cd12232">
    <property type="entry name" value="RRM3_U2AF65"/>
    <property type="match status" value="1"/>
</dbReference>
<keyword evidence="1" id="KW-0507">mRNA processing</keyword>
<organism evidence="4 5">
    <name type="scientific">Lactuca sativa</name>
    <name type="common">Garden lettuce</name>
    <dbReference type="NCBI Taxonomy" id="4236"/>
    <lineage>
        <taxon>Eukaryota</taxon>
        <taxon>Viridiplantae</taxon>
        <taxon>Streptophyta</taxon>
        <taxon>Embryophyta</taxon>
        <taxon>Tracheophyta</taxon>
        <taxon>Spermatophyta</taxon>
        <taxon>Magnoliopsida</taxon>
        <taxon>eudicotyledons</taxon>
        <taxon>Gunneridae</taxon>
        <taxon>Pentapetalae</taxon>
        <taxon>asterids</taxon>
        <taxon>campanulids</taxon>
        <taxon>Asterales</taxon>
        <taxon>Asteraceae</taxon>
        <taxon>Cichorioideae</taxon>
        <taxon>Cichorieae</taxon>
        <taxon>Lactucinae</taxon>
        <taxon>Lactuca</taxon>
    </lineage>
</organism>
<evidence type="ECO:0000256" key="1">
    <source>
        <dbReference type="ARBA" id="ARBA00022664"/>
    </source>
</evidence>
<dbReference type="GO" id="GO:0003723">
    <property type="term" value="F:RNA binding"/>
    <property type="evidence" value="ECO:0007669"/>
    <property type="project" value="UniProtKB-KW"/>
</dbReference>
<sequence>MLQPGAIDTTATKIICLTQVVTKDELKDDENYEDILEDIKAECVKFGSLVNVVIPRPNRDGEPTPPGVGKVSSILSHLLLIHTT</sequence>
<dbReference type="Proteomes" id="UP000235145">
    <property type="component" value="Unassembled WGS sequence"/>
</dbReference>
<dbReference type="AlphaFoldDB" id="A0A9R1XE35"/>
<evidence type="ECO:0000256" key="2">
    <source>
        <dbReference type="ARBA" id="ARBA00022884"/>
    </source>
</evidence>
<dbReference type="Gene3D" id="3.30.70.330">
    <property type="match status" value="1"/>
</dbReference>
<dbReference type="GO" id="GO:0008380">
    <property type="term" value="P:RNA splicing"/>
    <property type="evidence" value="ECO:0007669"/>
    <property type="project" value="UniProtKB-KW"/>
</dbReference>
<keyword evidence="3" id="KW-0508">mRNA splicing</keyword>
<protein>
    <submittedName>
        <fullName evidence="4">Uncharacterized protein</fullName>
    </submittedName>
</protein>
<reference evidence="4 5" key="1">
    <citation type="journal article" date="2017" name="Nat. Commun.">
        <title>Genome assembly with in vitro proximity ligation data and whole-genome triplication in lettuce.</title>
        <authorList>
            <person name="Reyes-Chin-Wo S."/>
            <person name="Wang Z."/>
            <person name="Yang X."/>
            <person name="Kozik A."/>
            <person name="Arikit S."/>
            <person name="Song C."/>
            <person name="Xia L."/>
            <person name="Froenicke L."/>
            <person name="Lavelle D.O."/>
            <person name="Truco M.J."/>
            <person name="Xia R."/>
            <person name="Zhu S."/>
            <person name="Xu C."/>
            <person name="Xu H."/>
            <person name="Xu X."/>
            <person name="Cox K."/>
            <person name="Korf I."/>
            <person name="Meyers B.C."/>
            <person name="Michelmore R.W."/>
        </authorList>
    </citation>
    <scope>NUCLEOTIDE SEQUENCE [LARGE SCALE GENOMIC DNA]</scope>
    <source>
        <strain evidence="5">cv. Salinas</strain>
        <tissue evidence="4">Seedlings</tissue>
    </source>
</reference>
<dbReference type="InterPro" id="IPR012677">
    <property type="entry name" value="Nucleotide-bd_a/b_plait_sf"/>
</dbReference>
<evidence type="ECO:0000313" key="5">
    <source>
        <dbReference type="Proteomes" id="UP000235145"/>
    </source>
</evidence>
<dbReference type="EMBL" id="NBSK02000004">
    <property type="protein sequence ID" value="KAJ0211030.1"/>
    <property type="molecule type" value="Genomic_DNA"/>
</dbReference>